<organism evidence="1 2">
    <name type="scientific">Paenibacillus ginsengarvi</name>
    <dbReference type="NCBI Taxonomy" id="400777"/>
    <lineage>
        <taxon>Bacteria</taxon>
        <taxon>Bacillati</taxon>
        <taxon>Bacillota</taxon>
        <taxon>Bacilli</taxon>
        <taxon>Bacillales</taxon>
        <taxon>Paenibacillaceae</taxon>
        <taxon>Paenibacillus</taxon>
    </lineage>
</organism>
<keyword evidence="2" id="KW-1185">Reference proteome</keyword>
<dbReference type="PANTHER" id="PTHR43264:SF1">
    <property type="entry name" value="INOSINE_URIDINE-PREFERRING NUCLEOSIDE HYDROLASE DOMAIN-CONTAINING PROTEIN"/>
    <property type="match status" value="1"/>
</dbReference>
<name>A0A3B0CHD6_9BACL</name>
<evidence type="ECO:0000313" key="1">
    <source>
        <dbReference type="EMBL" id="RKN83737.1"/>
    </source>
</evidence>
<protein>
    <submittedName>
        <fullName evidence="1">Nucleoside hydrolase</fullName>
    </submittedName>
</protein>
<sequence length="326" mass="36474">MKEGKAVSIILDTDIETDSDDVGAVAVLHALADQGEANILGMICSSPLEWEAPCLQALNTFYNRPLIPIGTLKVKDQDSDSNLLPYLDHVRRMHPQRMYNRYISQHYPNTLRSGRNAPDSTQVYRKLLSAQPDRSVTICAVGFLGPLSRLLQSGPDEWSEMNGTELVRRKVNLLVSMAIATFPEGKDRFNWKMDPESAEQVLSHWPTPIAVSEYGDHIWTGSRLCLELDEQHPVRTAYKLYLDGEGKSRSSWDQVAVLYAVRGTGDVFTEKTGYKIKYDAGTGMHHWHSHDEGSGDIYIKPTLSSEEMALRIENLMIAAKGPAVND</sequence>
<dbReference type="RefSeq" id="WP_120748281.1">
    <property type="nucleotide sequence ID" value="NZ_RBAH01000011.1"/>
</dbReference>
<dbReference type="Gene3D" id="3.90.245.10">
    <property type="entry name" value="Ribonucleoside hydrolase-like"/>
    <property type="match status" value="1"/>
</dbReference>
<proteinExistence type="predicted"/>
<keyword evidence="1" id="KW-0378">Hydrolase</keyword>
<dbReference type="InterPro" id="IPR036452">
    <property type="entry name" value="Ribo_hydro-like"/>
</dbReference>
<gene>
    <name evidence="1" type="ORF">D7M11_16185</name>
</gene>
<dbReference type="PANTHER" id="PTHR43264">
    <property type="match status" value="1"/>
</dbReference>
<dbReference type="EMBL" id="RBAH01000011">
    <property type="protein sequence ID" value="RKN83737.1"/>
    <property type="molecule type" value="Genomic_DNA"/>
</dbReference>
<accession>A0A3B0CHD6</accession>
<comment type="caution">
    <text evidence="1">The sequence shown here is derived from an EMBL/GenBank/DDBJ whole genome shotgun (WGS) entry which is preliminary data.</text>
</comment>
<dbReference type="SUPFAM" id="SSF53590">
    <property type="entry name" value="Nucleoside hydrolase"/>
    <property type="match status" value="1"/>
</dbReference>
<evidence type="ECO:0000313" key="2">
    <source>
        <dbReference type="Proteomes" id="UP000282311"/>
    </source>
</evidence>
<reference evidence="1 2" key="1">
    <citation type="journal article" date="2007" name="Int. J. Syst. Evol. Microbiol.">
        <title>Paenibacillus ginsengarvi sp. nov., isolated from soil from ginseng cultivation.</title>
        <authorList>
            <person name="Yoon M.H."/>
            <person name="Ten L.N."/>
            <person name="Im W.T."/>
        </authorList>
    </citation>
    <scope>NUCLEOTIDE SEQUENCE [LARGE SCALE GENOMIC DNA]</scope>
    <source>
        <strain evidence="1 2">KCTC 13059</strain>
    </source>
</reference>
<dbReference type="OrthoDB" id="128573at2"/>
<dbReference type="AlphaFoldDB" id="A0A3B0CHD6"/>
<dbReference type="GO" id="GO:0016799">
    <property type="term" value="F:hydrolase activity, hydrolyzing N-glycosyl compounds"/>
    <property type="evidence" value="ECO:0007669"/>
    <property type="project" value="InterPro"/>
</dbReference>
<dbReference type="Proteomes" id="UP000282311">
    <property type="component" value="Unassembled WGS sequence"/>
</dbReference>